<name>A0A7W7N530_9CAUL</name>
<keyword evidence="2" id="KW-1133">Transmembrane helix</keyword>
<feature type="transmembrane region" description="Helical" evidence="2">
    <location>
        <begin position="6"/>
        <end position="23"/>
    </location>
</feature>
<protein>
    <submittedName>
        <fullName evidence="3">Uncharacterized protein</fullName>
    </submittedName>
</protein>
<feature type="region of interest" description="Disordered" evidence="1">
    <location>
        <begin position="27"/>
        <end position="62"/>
    </location>
</feature>
<comment type="caution">
    <text evidence="3">The sequence shown here is derived from an EMBL/GenBank/DDBJ whole genome shotgun (WGS) entry which is preliminary data.</text>
</comment>
<evidence type="ECO:0000256" key="2">
    <source>
        <dbReference type="SAM" id="Phobius"/>
    </source>
</evidence>
<keyword evidence="2" id="KW-0472">Membrane</keyword>
<gene>
    <name evidence="3" type="ORF">HNP32_002703</name>
</gene>
<evidence type="ECO:0000256" key="1">
    <source>
        <dbReference type="SAM" id="MobiDB-lite"/>
    </source>
</evidence>
<dbReference type="RefSeq" id="WP_260398490.1">
    <property type="nucleotide sequence ID" value="NZ_JACHKY010000004.1"/>
</dbReference>
<dbReference type="EMBL" id="JACHKY010000004">
    <property type="protein sequence ID" value="MBB4798949.1"/>
    <property type="molecule type" value="Genomic_DNA"/>
</dbReference>
<evidence type="ECO:0000313" key="4">
    <source>
        <dbReference type="Proteomes" id="UP000539957"/>
    </source>
</evidence>
<keyword evidence="2" id="KW-0812">Transmembrane</keyword>
<evidence type="ECO:0000313" key="3">
    <source>
        <dbReference type="EMBL" id="MBB4798949.1"/>
    </source>
</evidence>
<dbReference type="AlphaFoldDB" id="A0A7W7N530"/>
<dbReference type="Proteomes" id="UP000539957">
    <property type="component" value="Unassembled WGS sequence"/>
</dbReference>
<sequence>MLTPTLIVLLLVILAVAAIVWVVRKGPAHTPRPGEDQDTAWNDPITPAETHHHRPREPETRP</sequence>
<accession>A0A7W7N530</accession>
<keyword evidence="4" id="KW-1185">Reference proteome</keyword>
<proteinExistence type="predicted"/>
<reference evidence="3 4" key="1">
    <citation type="submission" date="2020-08" db="EMBL/GenBank/DDBJ databases">
        <title>Functional genomics of gut bacteria from endangered species of beetles.</title>
        <authorList>
            <person name="Carlos-Shanley C."/>
        </authorList>
    </citation>
    <scope>NUCLEOTIDE SEQUENCE [LARGE SCALE GENOMIC DNA]</scope>
    <source>
        <strain evidence="3 4">S00123</strain>
    </source>
</reference>
<organism evidence="3 4">
    <name type="scientific">Brevundimonas bullata</name>
    <dbReference type="NCBI Taxonomy" id="13160"/>
    <lineage>
        <taxon>Bacteria</taxon>
        <taxon>Pseudomonadati</taxon>
        <taxon>Pseudomonadota</taxon>
        <taxon>Alphaproteobacteria</taxon>
        <taxon>Caulobacterales</taxon>
        <taxon>Caulobacteraceae</taxon>
        <taxon>Brevundimonas</taxon>
    </lineage>
</organism>